<evidence type="ECO:0000256" key="1">
    <source>
        <dbReference type="ARBA" id="ARBA00022679"/>
    </source>
</evidence>
<evidence type="ECO:0000259" key="2">
    <source>
        <dbReference type="Pfam" id="PF08241"/>
    </source>
</evidence>
<organism evidence="3 4">
    <name type="scientific">Rugosimonospora acidiphila</name>
    <dbReference type="NCBI Taxonomy" id="556531"/>
    <lineage>
        <taxon>Bacteria</taxon>
        <taxon>Bacillati</taxon>
        <taxon>Actinomycetota</taxon>
        <taxon>Actinomycetes</taxon>
        <taxon>Micromonosporales</taxon>
        <taxon>Micromonosporaceae</taxon>
        <taxon>Rugosimonospora</taxon>
    </lineage>
</organism>
<comment type="caution">
    <text evidence="3">The sequence shown here is derived from an EMBL/GenBank/DDBJ whole genome shotgun (WGS) entry which is preliminary data.</text>
</comment>
<dbReference type="SUPFAM" id="SSF53335">
    <property type="entry name" value="S-adenosyl-L-methionine-dependent methyltransferases"/>
    <property type="match status" value="1"/>
</dbReference>
<sequence length="224" mass="24728">MEDGNHKRLKLLPEMEGVTARWYARQRGSDDQRARFREQAAHLTAGLPDGADVLEVAPGPGYLTVELARSGRYRVTGLDIGRTFVRMAGEYARREGVDIDFRHGDVSAMPFPADSFDFVICQAAFKNFVRPVLALDEMHRVLRPGGVAVIQDLPADVTGSEIDREVRRMGASGVSAFVVGFALRGLRRRARSRAQFEQLVAASAFRTGEIRVDGVDLEARLAKA</sequence>
<dbReference type="Pfam" id="PF08241">
    <property type="entry name" value="Methyltransf_11"/>
    <property type="match status" value="1"/>
</dbReference>
<dbReference type="Gene3D" id="3.40.50.150">
    <property type="entry name" value="Vaccinia Virus protein VP39"/>
    <property type="match status" value="1"/>
</dbReference>
<dbReference type="PANTHER" id="PTHR44068:SF11">
    <property type="entry name" value="GERANYL DIPHOSPHATE 2-C-METHYLTRANSFERASE"/>
    <property type="match status" value="1"/>
</dbReference>
<keyword evidence="3" id="KW-0489">Methyltransferase</keyword>
<gene>
    <name evidence="3" type="ORF">GCM10023322_15820</name>
</gene>
<keyword evidence="4" id="KW-1185">Reference proteome</keyword>
<evidence type="ECO:0000313" key="3">
    <source>
        <dbReference type="EMBL" id="GAA5181357.1"/>
    </source>
</evidence>
<keyword evidence="1" id="KW-0808">Transferase</keyword>
<dbReference type="CDD" id="cd02440">
    <property type="entry name" value="AdoMet_MTases"/>
    <property type="match status" value="1"/>
</dbReference>
<dbReference type="RefSeq" id="WP_345627498.1">
    <property type="nucleotide sequence ID" value="NZ_BAABJQ010000004.1"/>
</dbReference>
<accession>A0ABP9RNR5</accession>
<name>A0ABP9RNR5_9ACTN</name>
<dbReference type="PANTHER" id="PTHR44068">
    <property type="entry name" value="ZGC:194242"/>
    <property type="match status" value="1"/>
</dbReference>
<protein>
    <submittedName>
        <fullName evidence="3">Class I SAM-dependent methyltransferase</fullName>
    </submittedName>
</protein>
<dbReference type="Proteomes" id="UP001501570">
    <property type="component" value="Unassembled WGS sequence"/>
</dbReference>
<dbReference type="GO" id="GO:0008168">
    <property type="term" value="F:methyltransferase activity"/>
    <property type="evidence" value="ECO:0007669"/>
    <property type="project" value="UniProtKB-KW"/>
</dbReference>
<evidence type="ECO:0000313" key="4">
    <source>
        <dbReference type="Proteomes" id="UP001501570"/>
    </source>
</evidence>
<dbReference type="InterPro" id="IPR013216">
    <property type="entry name" value="Methyltransf_11"/>
</dbReference>
<reference evidence="4" key="1">
    <citation type="journal article" date="2019" name="Int. J. Syst. Evol. Microbiol.">
        <title>The Global Catalogue of Microorganisms (GCM) 10K type strain sequencing project: providing services to taxonomists for standard genome sequencing and annotation.</title>
        <authorList>
            <consortium name="The Broad Institute Genomics Platform"/>
            <consortium name="The Broad Institute Genome Sequencing Center for Infectious Disease"/>
            <person name="Wu L."/>
            <person name="Ma J."/>
        </authorList>
    </citation>
    <scope>NUCLEOTIDE SEQUENCE [LARGE SCALE GENOMIC DNA]</scope>
    <source>
        <strain evidence="4">JCM 18304</strain>
    </source>
</reference>
<dbReference type="GO" id="GO:0032259">
    <property type="term" value="P:methylation"/>
    <property type="evidence" value="ECO:0007669"/>
    <property type="project" value="UniProtKB-KW"/>
</dbReference>
<dbReference type="InterPro" id="IPR029063">
    <property type="entry name" value="SAM-dependent_MTases_sf"/>
</dbReference>
<dbReference type="InterPro" id="IPR050447">
    <property type="entry name" value="Erg6_SMT_methyltransf"/>
</dbReference>
<feature type="domain" description="Methyltransferase type 11" evidence="2">
    <location>
        <begin position="54"/>
        <end position="150"/>
    </location>
</feature>
<dbReference type="EMBL" id="BAABJQ010000004">
    <property type="protein sequence ID" value="GAA5181357.1"/>
    <property type="molecule type" value="Genomic_DNA"/>
</dbReference>
<proteinExistence type="predicted"/>